<dbReference type="InterPro" id="IPR008816">
    <property type="entry name" value="Gly_zipper_2TM_dom"/>
</dbReference>
<feature type="domain" description="Glycine zipper 2TM" evidence="3">
    <location>
        <begin position="130"/>
        <end position="171"/>
    </location>
</feature>
<keyword evidence="2" id="KW-0472">Membrane</keyword>
<organism evidence="4 5">
    <name type="scientific">Rhodoferax koreensis</name>
    <dbReference type="NCBI Taxonomy" id="1842727"/>
    <lineage>
        <taxon>Bacteria</taxon>
        <taxon>Pseudomonadati</taxon>
        <taxon>Pseudomonadota</taxon>
        <taxon>Betaproteobacteria</taxon>
        <taxon>Burkholderiales</taxon>
        <taxon>Comamonadaceae</taxon>
        <taxon>Rhodoferax</taxon>
    </lineage>
</organism>
<dbReference type="PANTHER" id="PTHR35603">
    <property type="match status" value="1"/>
</dbReference>
<evidence type="ECO:0000313" key="4">
    <source>
        <dbReference type="EMBL" id="APW40662.1"/>
    </source>
</evidence>
<evidence type="ECO:0000313" key="5">
    <source>
        <dbReference type="Proteomes" id="UP000186609"/>
    </source>
</evidence>
<reference evidence="4 5" key="1">
    <citation type="submission" date="2017-01" db="EMBL/GenBank/DDBJ databases">
        <authorList>
            <person name="Mah S.A."/>
            <person name="Swanson W.J."/>
            <person name="Moy G.W."/>
            <person name="Vacquier V.D."/>
        </authorList>
    </citation>
    <scope>NUCLEOTIDE SEQUENCE [LARGE SCALE GENOMIC DNA]</scope>
    <source>
        <strain evidence="4 5">DCY110</strain>
    </source>
</reference>
<accession>A0A1P8K3T5</accession>
<dbReference type="Proteomes" id="UP000186609">
    <property type="component" value="Chromosome"/>
</dbReference>
<dbReference type="AlphaFoldDB" id="A0A1P8K3T5"/>
<evidence type="ECO:0000256" key="1">
    <source>
        <dbReference type="ARBA" id="ARBA00004370"/>
    </source>
</evidence>
<dbReference type="Pfam" id="PF05433">
    <property type="entry name" value="Rick_17kDa_Anti"/>
    <property type="match status" value="1"/>
</dbReference>
<evidence type="ECO:0000259" key="3">
    <source>
        <dbReference type="Pfam" id="PF05433"/>
    </source>
</evidence>
<name>A0A1P8K3T5_9BURK</name>
<comment type="subcellular location">
    <subcellularLocation>
        <location evidence="1">Membrane</location>
    </subcellularLocation>
</comment>
<gene>
    <name evidence="4" type="ORF">RD110_12555</name>
</gene>
<sequence>MADRMQHSKMLVAIIAVLGVTVAALGAALVVKSSDAQPGPAMAPVAAVTAPAALSAPVAPLAPQAAPAVKAVTAPQPAPNYATQTVQPKAPVQVARNDVCVSCGTVESVTAVQRQGQVNGVNVGNTTVGIGTVAGGLLGGLLGNQVGGGTGRTAATVLGVAGGAYAGNAVEKNMKKVTVYDVRVRMDNGTYRHMDISTSVPVGSRVIVEGKNLRLANGNG</sequence>
<evidence type="ECO:0000256" key="2">
    <source>
        <dbReference type="ARBA" id="ARBA00023136"/>
    </source>
</evidence>
<protein>
    <recommendedName>
        <fullName evidence="3">Glycine zipper 2TM domain-containing protein</fullName>
    </recommendedName>
</protein>
<dbReference type="EMBL" id="CP019236">
    <property type="protein sequence ID" value="APW40662.1"/>
    <property type="molecule type" value="Genomic_DNA"/>
</dbReference>
<dbReference type="PANTHER" id="PTHR35603:SF2">
    <property type="entry name" value="OUTER MEMBRANE LIPOPROTEIN"/>
    <property type="match status" value="1"/>
</dbReference>
<dbReference type="STRING" id="1842727.RD110_12555"/>
<proteinExistence type="predicted"/>
<keyword evidence="5" id="KW-1185">Reference proteome</keyword>
<dbReference type="GO" id="GO:0019867">
    <property type="term" value="C:outer membrane"/>
    <property type="evidence" value="ECO:0007669"/>
    <property type="project" value="InterPro"/>
</dbReference>
<dbReference type="KEGG" id="rhy:RD110_12555"/>
<dbReference type="InterPro" id="IPR051407">
    <property type="entry name" value="Bact_OM_lipoprot/Surf_antigen"/>
</dbReference>